<gene>
    <name evidence="2" type="ORF">FTUN_7807</name>
</gene>
<name>A0A6M5Z4P0_9BACT</name>
<proteinExistence type="predicted"/>
<dbReference type="KEGG" id="ftj:FTUN_7807"/>
<accession>A0A6M5Z4P0</accession>
<evidence type="ECO:0000313" key="2">
    <source>
        <dbReference type="EMBL" id="QJX00183.1"/>
    </source>
</evidence>
<protein>
    <recommendedName>
        <fullName evidence="4">Carboxypeptidase regulatory-like domain-containing protein</fullName>
    </recommendedName>
</protein>
<dbReference type="EMBL" id="CP053452">
    <property type="protein sequence ID" value="QJX00183.1"/>
    <property type="molecule type" value="Genomic_DNA"/>
</dbReference>
<evidence type="ECO:0000256" key="1">
    <source>
        <dbReference type="SAM" id="MobiDB-lite"/>
    </source>
</evidence>
<reference evidence="3" key="1">
    <citation type="submission" date="2020-05" db="EMBL/GenBank/DDBJ databases">
        <title>Frigoriglobus tundricola gen. nov., sp. nov., a psychrotolerant cellulolytic planctomycete of the family Gemmataceae with two divergent copies of 16S rRNA gene.</title>
        <authorList>
            <person name="Kulichevskaya I.S."/>
            <person name="Ivanova A.A."/>
            <person name="Naumoff D.G."/>
            <person name="Beletsky A.V."/>
            <person name="Rijpstra W.I.C."/>
            <person name="Sinninghe Damste J.S."/>
            <person name="Mardanov A.V."/>
            <person name="Ravin N.V."/>
            <person name="Dedysh S.N."/>
        </authorList>
    </citation>
    <scope>NUCLEOTIDE SEQUENCE [LARGE SCALE GENOMIC DNA]</scope>
    <source>
        <strain evidence="3">PL17</strain>
    </source>
</reference>
<dbReference type="PROSITE" id="PS51257">
    <property type="entry name" value="PROKAR_LIPOPROTEIN"/>
    <property type="match status" value="1"/>
</dbReference>
<dbReference type="RefSeq" id="WP_171474990.1">
    <property type="nucleotide sequence ID" value="NZ_CP053452.2"/>
</dbReference>
<feature type="region of interest" description="Disordered" evidence="1">
    <location>
        <begin position="85"/>
        <end position="112"/>
    </location>
</feature>
<keyword evidence="3" id="KW-1185">Reference proteome</keyword>
<evidence type="ECO:0008006" key="4">
    <source>
        <dbReference type="Google" id="ProtNLM"/>
    </source>
</evidence>
<feature type="compositionally biased region" description="Basic and acidic residues" evidence="1">
    <location>
        <begin position="89"/>
        <end position="99"/>
    </location>
</feature>
<dbReference type="AlphaFoldDB" id="A0A6M5Z4P0"/>
<evidence type="ECO:0000313" key="3">
    <source>
        <dbReference type="Proteomes" id="UP000503447"/>
    </source>
</evidence>
<sequence>MMKFTFSIALTIGIAFLSGCGPKYVLHDVKGTVTYNGKPLNDEGCSITFLSPTGKDATAKVAPTGEYLAKGVVEGPNTVAVYYSNPEAAKPRSPGEKAPKSTSPLRNLPMHYADPKTSKLTVEVAAGTVYDVDLKGPTLK</sequence>
<organism evidence="2 3">
    <name type="scientific">Frigoriglobus tundricola</name>
    <dbReference type="NCBI Taxonomy" id="2774151"/>
    <lineage>
        <taxon>Bacteria</taxon>
        <taxon>Pseudomonadati</taxon>
        <taxon>Planctomycetota</taxon>
        <taxon>Planctomycetia</taxon>
        <taxon>Gemmatales</taxon>
        <taxon>Gemmataceae</taxon>
        <taxon>Frigoriglobus</taxon>
    </lineage>
</organism>
<dbReference type="Proteomes" id="UP000503447">
    <property type="component" value="Chromosome"/>
</dbReference>